<dbReference type="Pfam" id="PF11335">
    <property type="entry name" value="DUF3137"/>
    <property type="match status" value="1"/>
</dbReference>
<name>A0ABY8UTC9_9BACI</name>
<feature type="transmembrane region" description="Helical" evidence="1">
    <location>
        <begin position="259"/>
        <end position="277"/>
    </location>
</feature>
<keyword evidence="3" id="KW-1185">Reference proteome</keyword>
<feature type="transmembrane region" description="Helical" evidence="1">
    <location>
        <begin position="68"/>
        <end position="86"/>
    </location>
</feature>
<accession>A0ABY8UTC9</accession>
<evidence type="ECO:0000313" key="2">
    <source>
        <dbReference type="EMBL" id="WIF96678.1"/>
    </source>
</evidence>
<keyword evidence="1" id="KW-0472">Membrane</keyword>
<keyword evidence="1" id="KW-0812">Transmembrane</keyword>
<feature type="transmembrane region" description="Helical" evidence="1">
    <location>
        <begin position="45"/>
        <end position="62"/>
    </location>
</feature>
<proteinExistence type="predicted"/>
<sequence>MEEIPIHIENYKEFERDHQIDIDQAEKVRKHEWSLAKRRMLKKSSKGLIIWGLILAGVTYLLQLHFIFPIIIGTLFPIFVLPFVWVQERSVAQERFTEKYKTLMHTMMEYAVEEANKEYRNQGLLNSSGVDTRDTLTFDSNGGCVDRRELLESEVLPLLSSDVNEFYTEDHVKGKIGKTRFQFSEILTKKVGKKLRYNRQNQHTKYVRVVVPTFEGIVMKLTQPQYIRGKIILRERITRRFTPRRAVRKLRYWMMKVRYFFYVLFILISGAFVYSSFDTSGEHATQKAQMISIAALVVCSVLFGGYALWGYVDRRRRYKRLKTGNSTFDRAYIVEHSVEGSVEGKITNQLMEGILKARKTLRNPIYLTFSQDKLYMAIPFEAQSLFEHPVSKRVSKRSMKQEYKALADFLSCIVLMDVHTRQYEQRSTTS</sequence>
<keyword evidence="1" id="KW-1133">Transmembrane helix</keyword>
<dbReference type="Proteomes" id="UP001236652">
    <property type="component" value="Chromosome"/>
</dbReference>
<dbReference type="RefSeq" id="WP_231416945.1">
    <property type="nucleotide sequence ID" value="NZ_CP126446.1"/>
</dbReference>
<dbReference type="InterPro" id="IPR021484">
    <property type="entry name" value="DUF3137"/>
</dbReference>
<feature type="transmembrane region" description="Helical" evidence="1">
    <location>
        <begin position="289"/>
        <end position="312"/>
    </location>
</feature>
<reference evidence="2 3" key="1">
    <citation type="submission" date="2023-05" db="EMBL/GenBank/DDBJ databases">
        <title>Comparative genomics reveals the evidence of polycyclic aromatic hydrocarbons degradation in moderately halophilic genus Pontibacillus.</title>
        <authorList>
            <person name="Yang H."/>
            <person name="Qian Z."/>
        </authorList>
    </citation>
    <scope>NUCLEOTIDE SEQUENCE [LARGE SCALE GENOMIC DNA]</scope>
    <source>
        <strain evidence="3">HN14</strain>
    </source>
</reference>
<protein>
    <submittedName>
        <fullName evidence="2">DUF3137 domain-containing protein</fullName>
    </submittedName>
</protein>
<evidence type="ECO:0000313" key="3">
    <source>
        <dbReference type="Proteomes" id="UP001236652"/>
    </source>
</evidence>
<organism evidence="2 3">
    <name type="scientific">Pontibacillus chungwhensis</name>
    <dbReference type="NCBI Taxonomy" id="265426"/>
    <lineage>
        <taxon>Bacteria</taxon>
        <taxon>Bacillati</taxon>
        <taxon>Bacillota</taxon>
        <taxon>Bacilli</taxon>
        <taxon>Bacillales</taxon>
        <taxon>Bacillaceae</taxon>
        <taxon>Pontibacillus</taxon>
    </lineage>
</organism>
<dbReference type="EMBL" id="CP126446">
    <property type="protein sequence ID" value="WIF96678.1"/>
    <property type="molecule type" value="Genomic_DNA"/>
</dbReference>
<gene>
    <name evidence="2" type="ORF">QNI29_13060</name>
</gene>
<evidence type="ECO:0000256" key="1">
    <source>
        <dbReference type="SAM" id="Phobius"/>
    </source>
</evidence>